<proteinExistence type="predicted"/>
<keyword evidence="1" id="KW-0472">Membrane</keyword>
<feature type="transmembrane region" description="Helical" evidence="1">
    <location>
        <begin position="12"/>
        <end position="37"/>
    </location>
</feature>
<keyword evidence="3" id="KW-1185">Reference proteome</keyword>
<organism evidence="2 3">
    <name type="scientific">Candidatus Entotheonella gemina</name>
    <dbReference type="NCBI Taxonomy" id="1429439"/>
    <lineage>
        <taxon>Bacteria</taxon>
        <taxon>Pseudomonadati</taxon>
        <taxon>Nitrospinota/Tectimicrobiota group</taxon>
        <taxon>Candidatus Tectimicrobiota</taxon>
        <taxon>Candidatus Entotheonellia</taxon>
        <taxon>Candidatus Entotheonellales</taxon>
        <taxon>Candidatus Entotheonellaceae</taxon>
        <taxon>Candidatus Entotheonella</taxon>
    </lineage>
</organism>
<reference evidence="2 3" key="1">
    <citation type="journal article" date="2014" name="Nature">
        <title>An environmental bacterial taxon with a large and distinct metabolic repertoire.</title>
        <authorList>
            <person name="Wilson M.C."/>
            <person name="Mori T."/>
            <person name="Ruckert C."/>
            <person name="Uria A.R."/>
            <person name="Helf M.J."/>
            <person name="Takada K."/>
            <person name="Gernert C."/>
            <person name="Steffens U.A."/>
            <person name="Heycke N."/>
            <person name="Schmitt S."/>
            <person name="Rinke C."/>
            <person name="Helfrich E.J."/>
            <person name="Brachmann A.O."/>
            <person name="Gurgui C."/>
            <person name="Wakimoto T."/>
            <person name="Kracht M."/>
            <person name="Crusemann M."/>
            <person name="Hentschel U."/>
            <person name="Abe I."/>
            <person name="Matsunaga S."/>
            <person name="Kalinowski J."/>
            <person name="Takeyama H."/>
            <person name="Piel J."/>
        </authorList>
    </citation>
    <scope>NUCLEOTIDE SEQUENCE [LARGE SCALE GENOMIC DNA]</scope>
    <source>
        <strain evidence="3">TSY2</strain>
    </source>
</reference>
<evidence type="ECO:0008006" key="4">
    <source>
        <dbReference type="Google" id="ProtNLM"/>
    </source>
</evidence>
<accession>W4M298</accession>
<keyword evidence="1" id="KW-1133">Transmembrane helix</keyword>
<evidence type="ECO:0000256" key="1">
    <source>
        <dbReference type="SAM" id="Phobius"/>
    </source>
</evidence>
<name>W4M298_9BACT</name>
<dbReference type="HOGENOM" id="CLU_149778_1_0_7"/>
<gene>
    <name evidence="2" type="ORF">ETSY2_30770</name>
</gene>
<protein>
    <recommendedName>
        <fullName evidence="4">DUF4845 domain-containing protein</fullName>
    </recommendedName>
</protein>
<comment type="caution">
    <text evidence="2">The sequence shown here is derived from an EMBL/GenBank/DDBJ whole genome shotgun (WGS) entry which is preliminary data.</text>
</comment>
<dbReference type="EMBL" id="AZHX01001308">
    <property type="protein sequence ID" value="ETX04096.1"/>
    <property type="molecule type" value="Genomic_DNA"/>
</dbReference>
<dbReference type="Pfam" id="PF16137">
    <property type="entry name" value="DUF4845"/>
    <property type="match status" value="1"/>
</dbReference>
<evidence type="ECO:0000313" key="3">
    <source>
        <dbReference type="Proteomes" id="UP000019140"/>
    </source>
</evidence>
<dbReference type="AlphaFoldDB" id="W4M298"/>
<dbReference type="Proteomes" id="UP000019140">
    <property type="component" value="Unassembled WGS sequence"/>
</dbReference>
<evidence type="ECO:0000313" key="2">
    <source>
        <dbReference type="EMBL" id="ETX04096.1"/>
    </source>
</evidence>
<keyword evidence="1" id="KW-0812">Transmembrane</keyword>
<sequence>MHTMKDQYGSALITVLLCIVIFGGLGFVGIKLAPIYIEHFGVASSLESMENEGNLHGKSKAELQHLLSKRLQINDVHRVDESDIEIKTKPRMTTIRVAYEVQVPLMSNVDFLVTFEDEAVLR</sequence>
<dbReference type="InterPro" id="IPR032314">
    <property type="entry name" value="DUF4845"/>
</dbReference>